<gene>
    <name evidence="7" type="ORF">METZ01_LOCUS381350</name>
</gene>
<feature type="non-terminal residue" evidence="7">
    <location>
        <position position="290"/>
    </location>
</feature>
<feature type="transmembrane region" description="Helical" evidence="6">
    <location>
        <begin position="7"/>
        <end position="26"/>
    </location>
</feature>
<feature type="transmembrane region" description="Helical" evidence="6">
    <location>
        <begin position="220"/>
        <end position="242"/>
    </location>
</feature>
<dbReference type="InterPro" id="IPR050833">
    <property type="entry name" value="Poly_Biosynth_Transport"/>
</dbReference>
<evidence type="ECO:0000256" key="1">
    <source>
        <dbReference type="ARBA" id="ARBA00004651"/>
    </source>
</evidence>
<evidence type="ECO:0000313" key="7">
    <source>
        <dbReference type="EMBL" id="SVD28496.1"/>
    </source>
</evidence>
<evidence type="ECO:0000256" key="6">
    <source>
        <dbReference type="SAM" id="Phobius"/>
    </source>
</evidence>
<dbReference type="AlphaFoldDB" id="A0A382U2E7"/>
<keyword evidence="4 6" id="KW-1133">Transmembrane helix</keyword>
<accession>A0A382U2E7</accession>
<sequence length="290" mass="32597">MLKKIGLIGFADGIGSLIAILFWFYMAVVLSPEEYGNIFYYLGIVGIISYFTIIGGQNAITVYTAKNINIQRTFYLLSLLFSSIAVIVIVSIFQRIDIALILLGFIISNLSISYLLGKKLFQKYFIQVLLQKSLLITLGIGFFYIFGVDGILYAIGISYLGYTKILYDSFKTSKKDFKFFREHFGFIINDYFMGIINVGRSQIDKLIIAPLLGFALLGNYSLALQVVMGLTIFPNVIFKFLLPEEAKRKSNKKLKIFAILISACISICGVILTPIILPEIFPQYFDAVDA</sequence>
<feature type="transmembrane region" description="Helical" evidence="6">
    <location>
        <begin position="98"/>
        <end position="117"/>
    </location>
</feature>
<evidence type="ECO:0000256" key="2">
    <source>
        <dbReference type="ARBA" id="ARBA00022475"/>
    </source>
</evidence>
<keyword evidence="5 6" id="KW-0472">Membrane</keyword>
<organism evidence="7">
    <name type="scientific">marine metagenome</name>
    <dbReference type="NCBI Taxonomy" id="408172"/>
    <lineage>
        <taxon>unclassified sequences</taxon>
        <taxon>metagenomes</taxon>
        <taxon>ecological metagenomes</taxon>
    </lineage>
</organism>
<dbReference type="PANTHER" id="PTHR30250:SF28">
    <property type="entry name" value="POLYSACCHARIDE BIOSYNTHESIS PROTEIN"/>
    <property type="match status" value="1"/>
</dbReference>
<dbReference type="EMBL" id="UINC01141009">
    <property type="protein sequence ID" value="SVD28496.1"/>
    <property type="molecule type" value="Genomic_DNA"/>
</dbReference>
<evidence type="ECO:0000256" key="5">
    <source>
        <dbReference type="ARBA" id="ARBA00023136"/>
    </source>
</evidence>
<feature type="transmembrane region" description="Helical" evidence="6">
    <location>
        <begin position="38"/>
        <end position="62"/>
    </location>
</feature>
<keyword evidence="2" id="KW-1003">Cell membrane</keyword>
<dbReference type="GO" id="GO:0005886">
    <property type="term" value="C:plasma membrane"/>
    <property type="evidence" value="ECO:0007669"/>
    <property type="project" value="UniProtKB-SubCell"/>
</dbReference>
<dbReference type="Pfam" id="PF13440">
    <property type="entry name" value="Polysacc_synt_3"/>
    <property type="match status" value="1"/>
</dbReference>
<evidence type="ECO:0008006" key="8">
    <source>
        <dbReference type="Google" id="ProtNLM"/>
    </source>
</evidence>
<evidence type="ECO:0000256" key="4">
    <source>
        <dbReference type="ARBA" id="ARBA00022989"/>
    </source>
</evidence>
<proteinExistence type="predicted"/>
<feature type="transmembrane region" description="Helical" evidence="6">
    <location>
        <begin position="74"/>
        <end position="92"/>
    </location>
</feature>
<keyword evidence="3 6" id="KW-0812">Transmembrane</keyword>
<dbReference type="PANTHER" id="PTHR30250">
    <property type="entry name" value="PST FAMILY PREDICTED COLANIC ACID TRANSPORTER"/>
    <property type="match status" value="1"/>
</dbReference>
<protein>
    <recommendedName>
        <fullName evidence="8">Polysaccharide biosynthesis protein C-terminal domain-containing protein</fullName>
    </recommendedName>
</protein>
<evidence type="ECO:0000256" key="3">
    <source>
        <dbReference type="ARBA" id="ARBA00022692"/>
    </source>
</evidence>
<reference evidence="7" key="1">
    <citation type="submission" date="2018-05" db="EMBL/GenBank/DDBJ databases">
        <authorList>
            <person name="Lanie J.A."/>
            <person name="Ng W.-L."/>
            <person name="Kazmierczak K.M."/>
            <person name="Andrzejewski T.M."/>
            <person name="Davidsen T.M."/>
            <person name="Wayne K.J."/>
            <person name="Tettelin H."/>
            <person name="Glass J.I."/>
            <person name="Rusch D."/>
            <person name="Podicherti R."/>
            <person name="Tsui H.-C.T."/>
            <person name="Winkler M.E."/>
        </authorList>
    </citation>
    <scope>NUCLEOTIDE SEQUENCE</scope>
</reference>
<feature type="transmembrane region" description="Helical" evidence="6">
    <location>
        <begin position="254"/>
        <end position="277"/>
    </location>
</feature>
<comment type="subcellular location">
    <subcellularLocation>
        <location evidence="1">Cell membrane</location>
        <topology evidence="1">Multi-pass membrane protein</topology>
    </subcellularLocation>
</comment>
<name>A0A382U2E7_9ZZZZ</name>